<dbReference type="Proteomes" id="UP000245119">
    <property type="component" value="Linkage Group LG3"/>
</dbReference>
<evidence type="ECO:0000313" key="5">
    <source>
        <dbReference type="Proteomes" id="UP000245119"/>
    </source>
</evidence>
<protein>
    <submittedName>
        <fullName evidence="4">Uncharacterized protein</fullName>
    </submittedName>
</protein>
<organism evidence="4 5">
    <name type="scientific">Pomacea canaliculata</name>
    <name type="common">Golden apple snail</name>
    <dbReference type="NCBI Taxonomy" id="400727"/>
    <lineage>
        <taxon>Eukaryota</taxon>
        <taxon>Metazoa</taxon>
        <taxon>Spiralia</taxon>
        <taxon>Lophotrochozoa</taxon>
        <taxon>Mollusca</taxon>
        <taxon>Gastropoda</taxon>
        <taxon>Caenogastropoda</taxon>
        <taxon>Architaenioglossa</taxon>
        <taxon>Ampullarioidea</taxon>
        <taxon>Ampullariidae</taxon>
        <taxon>Pomacea</taxon>
    </lineage>
</organism>
<reference evidence="4 5" key="1">
    <citation type="submission" date="2018-04" db="EMBL/GenBank/DDBJ databases">
        <title>The genome of golden apple snail Pomacea canaliculata provides insight into stress tolerance and invasive adaptation.</title>
        <authorList>
            <person name="Liu C."/>
            <person name="Liu B."/>
            <person name="Ren Y."/>
            <person name="Zhang Y."/>
            <person name="Wang H."/>
            <person name="Li S."/>
            <person name="Jiang F."/>
            <person name="Yin L."/>
            <person name="Zhang G."/>
            <person name="Qian W."/>
            <person name="Fan W."/>
        </authorList>
    </citation>
    <scope>NUCLEOTIDE SEQUENCE [LARGE SCALE GENOMIC DNA]</scope>
    <source>
        <strain evidence="4">SZHN2017</strain>
        <tissue evidence="4">Muscle</tissue>
    </source>
</reference>
<dbReference type="STRING" id="400727.A0A2T7PN79"/>
<dbReference type="OrthoDB" id="427518at2759"/>
<dbReference type="Pfam" id="PF25520">
    <property type="entry name" value="AAA_lid_TANC1"/>
    <property type="match status" value="1"/>
</dbReference>
<keyword evidence="5" id="KW-1185">Reference proteome</keyword>
<dbReference type="AlphaFoldDB" id="A0A2T7PN79"/>
<dbReference type="Pfam" id="PF24883">
    <property type="entry name" value="NPHP3_N"/>
    <property type="match status" value="1"/>
</dbReference>
<dbReference type="InterPro" id="IPR058018">
    <property type="entry name" value="AAA_lid_TANC1/2"/>
</dbReference>
<feature type="domain" description="Nephrocystin 3-like N-terminal" evidence="2">
    <location>
        <begin position="30"/>
        <end position="182"/>
    </location>
</feature>
<evidence type="ECO:0000256" key="1">
    <source>
        <dbReference type="ARBA" id="ARBA00022737"/>
    </source>
</evidence>
<gene>
    <name evidence="4" type="ORF">C0Q70_06155</name>
</gene>
<comment type="caution">
    <text evidence="4">The sequence shown here is derived from an EMBL/GenBank/DDBJ whole genome shotgun (WGS) entry which is preliminary data.</text>
</comment>
<feature type="domain" description="TANC1/2-like AAA+ ATPase lid" evidence="3">
    <location>
        <begin position="216"/>
        <end position="269"/>
    </location>
</feature>
<sequence>MADSLLKRKRFFCREWAFSKVQHCLETRPASKTCGALIMGGPGCGKTALCCELAWPTVAQGKQASLHSRLLAYHFCQAHDVDTLSLVTFIRGVVEQTARSDLIPGYKEKVQEAAIQRLLEPAECERNPDEAFKQAFLHPLQALTPPGHTLMVLVDSIDESYLQSINERATCSRTIAELLAAHHALFPNWLLLVCSSRKQSKSVTRMFTGFRKISLDDLRKSHIVRDVQQYILCRLDQEEGLRQHLSRDTAEMLNQLHIKSNGCFLYLEKASRRLQGCLG</sequence>
<dbReference type="PANTHER" id="PTHR10039">
    <property type="entry name" value="AMELOGENIN"/>
    <property type="match status" value="1"/>
</dbReference>
<dbReference type="InterPro" id="IPR027417">
    <property type="entry name" value="P-loop_NTPase"/>
</dbReference>
<evidence type="ECO:0000259" key="3">
    <source>
        <dbReference type="Pfam" id="PF25520"/>
    </source>
</evidence>
<evidence type="ECO:0000313" key="4">
    <source>
        <dbReference type="EMBL" id="PVD34875.1"/>
    </source>
</evidence>
<proteinExistence type="predicted"/>
<dbReference type="SUPFAM" id="SSF52540">
    <property type="entry name" value="P-loop containing nucleoside triphosphate hydrolases"/>
    <property type="match status" value="1"/>
</dbReference>
<dbReference type="InterPro" id="IPR056884">
    <property type="entry name" value="NPHP3-like_N"/>
</dbReference>
<accession>A0A2T7PN79</accession>
<name>A0A2T7PN79_POMCA</name>
<dbReference type="EMBL" id="PZQS01000003">
    <property type="protein sequence ID" value="PVD34875.1"/>
    <property type="molecule type" value="Genomic_DNA"/>
</dbReference>
<keyword evidence="1" id="KW-0677">Repeat</keyword>
<evidence type="ECO:0000259" key="2">
    <source>
        <dbReference type="Pfam" id="PF24883"/>
    </source>
</evidence>